<keyword evidence="1" id="KW-0479">Metal-binding</keyword>
<reference evidence="7" key="1">
    <citation type="submission" date="2023-05" db="EMBL/GenBank/DDBJ databases">
        <title>Nepenthes gracilis genome sequencing.</title>
        <authorList>
            <person name="Fukushima K."/>
        </authorList>
    </citation>
    <scope>NUCLEOTIDE SEQUENCE</scope>
    <source>
        <strain evidence="7">SING2019-196</strain>
    </source>
</reference>
<dbReference type="EMBL" id="BSYO01000015">
    <property type="protein sequence ID" value="GMH15154.1"/>
    <property type="molecule type" value="Genomic_DNA"/>
</dbReference>
<dbReference type="Pfam" id="PF00641">
    <property type="entry name" value="Zn_ribbon_RanBP"/>
    <property type="match status" value="3"/>
</dbReference>
<protein>
    <recommendedName>
        <fullName evidence="6">RanBP2-type domain-containing protein</fullName>
    </recommendedName>
</protein>
<dbReference type="GO" id="GO:0005737">
    <property type="term" value="C:cytoplasm"/>
    <property type="evidence" value="ECO:0007669"/>
    <property type="project" value="TreeGrafter"/>
</dbReference>
<dbReference type="PROSITE" id="PS01358">
    <property type="entry name" value="ZF_RANBP2_1"/>
    <property type="match status" value="3"/>
</dbReference>
<dbReference type="AlphaFoldDB" id="A0AAD3SQR3"/>
<dbReference type="InterPro" id="IPR036443">
    <property type="entry name" value="Znf_RanBP2_sf"/>
</dbReference>
<feature type="compositionally biased region" description="Polar residues" evidence="5">
    <location>
        <begin position="409"/>
        <end position="420"/>
    </location>
</feature>
<evidence type="ECO:0000259" key="6">
    <source>
        <dbReference type="PROSITE" id="PS50199"/>
    </source>
</evidence>
<dbReference type="GO" id="GO:0008270">
    <property type="term" value="F:zinc ion binding"/>
    <property type="evidence" value="ECO:0007669"/>
    <property type="project" value="UniProtKB-KW"/>
</dbReference>
<organism evidence="7 8">
    <name type="scientific">Nepenthes gracilis</name>
    <name type="common">Slender pitcher plant</name>
    <dbReference type="NCBI Taxonomy" id="150966"/>
    <lineage>
        <taxon>Eukaryota</taxon>
        <taxon>Viridiplantae</taxon>
        <taxon>Streptophyta</taxon>
        <taxon>Embryophyta</taxon>
        <taxon>Tracheophyta</taxon>
        <taxon>Spermatophyta</taxon>
        <taxon>Magnoliopsida</taxon>
        <taxon>eudicotyledons</taxon>
        <taxon>Gunneridae</taxon>
        <taxon>Pentapetalae</taxon>
        <taxon>Caryophyllales</taxon>
        <taxon>Nepenthaceae</taxon>
        <taxon>Nepenthes</taxon>
    </lineage>
</organism>
<feature type="region of interest" description="Disordered" evidence="5">
    <location>
        <begin position="398"/>
        <end position="420"/>
    </location>
</feature>
<comment type="caution">
    <text evidence="7">The sequence shown here is derived from an EMBL/GenBank/DDBJ whole genome shotgun (WGS) entry which is preliminary data.</text>
</comment>
<dbReference type="InterPro" id="IPR001876">
    <property type="entry name" value="Znf_RanBP2"/>
</dbReference>
<dbReference type="Proteomes" id="UP001279734">
    <property type="component" value="Unassembled WGS sequence"/>
</dbReference>
<feature type="domain" description="RanBP2-type" evidence="6">
    <location>
        <begin position="371"/>
        <end position="400"/>
    </location>
</feature>
<dbReference type="PROSITE" id="PS50199">
    <property type="entry name" value="ZF_RANBP2_2"/>
    <property type="match status" value="3"/>
</dbReference>
<evidence type="ECO:0000313" key="8">
    <source>
        <dbReference type="Proteomes" id="UP001279734"/>
    </source>
</evidence>
<keyword evidence="2 4" id="KW-0863">Zinc-finger</keyword>
<dbReference type="Gene3D" id="4.10.1060.10">
    <property type="entry name" value="Zinc finger, RanBP2-type"/>
    <property type="match status" value="3"/>
</dbReference>
<dbReference type="GO" id="GO:0003729">
    <property type="term" value="F:mRNA binding"/>
    <property type="evidence" value="ECO:0007669"/>
    <property type="project" value="TreeGrafter"/>
</dbReference>
<evidence type="ECO:0000256" key="2">
    <source>
        <dbReference type="ARBA" id="ARBA00022771"/>
    </source>
</evidence>
<name>A0AAD3SQR3_NEPGR</name>
<dbReference type="SUPFAM" id="SSF90209">
    <property type="entry name" value="Ran binding protein zinc finger-like"/>
    <property type="match status" value="2"/>
</dbReference>
<keyword evidence="3" id="KW-0862">Zinc</keyword>
<feature type="domain" description="RanBP2-type" evidence="6">
    <location>
        <begin position="294"/>
        <end position="317"/>
    </location>
</feature>
<keyword evidence="8" id="KW-1185">Reference proteome</keyword>
<dbReference type="SMART" id="SM00547">
    <property type="entry name" value="ZnF_RBZ"/>
    <property type="match status" value="3"/>
</dbReference>
<evidence type="ECO:0000313" key="7">
    <source>
        <dbReference type="EMBL" id="GMH15154.1"/>
    </source>
</evidence>
<evidence type="ECO:0000256" key="1">
    <source>
        <dbReference type="ARBA" id="ARBA00022723"/>
    </source>
</evidence>
<dbReference type="PANTHER" id="PTHR23111">
    <property type="entry name" value="ZINC FINGER PROTEIN"/>
    <property type="match status" value="1"/>
</dbReference>
<gene>
    <name evidence="7" type="ORF">Nepgr_016995</name>
</gene>
<evidence type="ECO:0000256" key="3">
    <source>
        <dbReference type="ARBA" id="ARBA00022833"/>
    </source>
</evidence>
<accession>A0AAD3SQR3</accession>
<dbReference type="PANTHER" id="PTHR23111:SF23">
    <property type="entry name" value="RAN BP2_NZF ZINC FINGER-LIKE SUPERFAMILY PROTEIN"/>
    <property type="match status" value="1"/>
</dbReference>
<proteinExistence type="predicted"/>
<evidence type="ECO:0000256" key="4">
    <source>
        <dbReference type="PROSITE-ProRule" id="PRU00322"/>
    </source>
</evidence>
<sequence>MVIFPRKPRISSLKCPSSSLQTITSHFEMFKIFNSTVSQISQLHHPSENPDKSSNLGFVSNEFEELHSSPSITQRPKLEPQQQSTSSLIEKLALQITNPWPEWVHLMEVLLKKGYFVEIGSPFGNDEMGSKDSNLVRTACLNFGRDRFDLIRYLSRRDIQIVVGFGCPSVDRKVVNSGKRLRALVGIDEGNVCSSCSLRGNCDRAYVKAREDEGGRTVDVMRILLTFGLDPITRSVENKPCQNETVKNSVRMLLNEMVEFSQKEPVSFTSNDRDSSVRDCSKARWKDQIEVPTKQGDWICPRCNFLNFAKNVKCLRCDGFFKDRLGKMSEDHDHLPLKKGDWICVKCHFLNFAKNSRCLQCQEKPPKRELNLGEWECDSCHYINFRRNTICLRCDYKRPKSSNSSNPSAKLNTKKVTILL</sequence>
<evidence type="ECO:0000256" key="5">
    <source>
        <dbReference type="SAM" id="MobiDB-lite"/>
    </source>
</evidence>
<feature type="domain" description="RanBP2-type" evidence="6">
    <location>
        <begin position="338"/>
        <end position="367"/>
    </location>
</feature>